<reference evidence="1 2" key="1">
    <citation type="submission" date="2014-04" db="EMBL/GenBank/DDBJ databases">
        <authorList>
            <consortium name="DOE Joint Genome Institute"/>
            <person name="Kuo A."/>
            <person name="Kohler A."/>
            <person name="Nagy L.G."/>
            <person name="Floudas D."/>
            <person name="Copeland A."/>
            <person name="Barry K.W."/>
            <person name="Cichocki N."/>
            <person name="Veneault-Fourrey C."/>
            <person name="LaButti K."/>
            <person name="Lindquist E.A."/>
            <person name="Lipzen A."/>
            <person name="Lundell T."/>
            <person name="Morin E."/>
            <person name="Murat C."/>
            <person name="Sun H."/>
            <person name="Tunlid A."/>
            <person name="Henrissat B."/>
            <person name="Grigoriev I.V."/>
            <person name="Hibbett D.S."/>
            <person name="Martin F."/>
            <person name="Nordberg H.P."/>
            <person name="Cantor M.N."/>
            <person name="Hua S.X."/>
        </authorList>
    </citation>
    <scope>NUCLEOTIDE SEQUENCE [LARGE SCALE GENOMIC DNA]</scope>
    <source>
        <strain evidence="1 2">LaAM-08-1</strain>
    </source>
</reference>
<dbReference type="HOGENOM" id="CLU_2979474_0_0_1"/>
<dbReference type="AlphaFoldDB" id="A0A0C9X6B9"/>
<sequence>MSTITSKIVTITIVIAPTIAIMTAAIADTTELMPAPIAENMEPIVVKGIRKGVKSSVL</sequence>
<proteinExistence type="predicted"/>
<organism evidence="1 2">
    <name type="scientific">Laccaria amethystina LaAM-08-1</name>
    <dbReference type="NCBI Taxonomy" id="1095629"/>
    <lineage>
        <taxon>Eukaryota</taxon>
        <taxon>Fungi</taxon>
        <taxon>Dikarya</taxon>
        <taxon>Basidiomycota</taxon>
        <taxon>Agaricomycotina</taxon>
        <taxon>Agaricomycetes</taxon>
        <taxon>Agaricomycetidae</taxon>
        <taxon>Agaricales</taxon>
        <taxon>Agaricineae</taxon>
        <taxon>Hydnangiaceae</taxon>
        <taxon>Laccaria</taxon>
    </lineage>
</organism>
<dbReference type="EMBL" id="KN838622">
    <property type="protein sequence ID" value="KIK00566.1"/>
    <property type="molecule type" value="Genomic_DNA"/>
</dbReference>
<protein>
    <submittedName>
        <fullName evidence="1">Uncharacterized protein</fullName>
    </submittedName>
</protein>
<accession>A0A0C9X6B9</accession>
<name>A0A0C9X6B9_9AGAR</name>
<evidence type="ECO:0000313" key="1">
    <source>
        <dbReference type="EMBL" id="KIK00566.1"/>
    </source>
</evidence>
<evidence type="ECO:0000313" key="2">
    <source>
        <dbReference type="Proteomes" id="UP000054477"/>
    </source>
</evidence>
<reference evidence="2" key="2">
    <citation type="submission" date="2015-01" db="EMBL/GenBank/DDBJ databases">
        <title>Evolutionary Origins and Diversification of the Mycorrhizal Mutualists.</title>
        <authorList>
            <consortium name="DOE Joint Genome Institute"/>
            <consortium name="Mycorrhizal Genomics Consortium"/>
            <person name="Kohler A."/>
            <person name="Kuo A."/>
            <person name="Nagy L.G."/>
            <person name="Floudas D."/>
            <person name="Copeland A."/>
            <person name="Barry K.W."/>
            <person name="Cichocki N."/>
            <person name="Veneault-Fourrey C."/>
            <person name="LaButti K."/>
            <person name="Lindquist E.A."/>
            <person name="Lipzen A."/>
            <person name="Lundell T."/>
            <person name="Morin E."/>
            <person name="Murat C."/>
            <person name="Riley R."/>
            <person name="Ohm R."/>
            <person name="Sun H."/>
            <person name="Tunlid A."/>
            <person name="Henrissat B."/>
            <person name="Grigoriev I.V."/>
            <person name="Hibbett D.S."/>
            <person name="Martin F."/>
        </authorList>
    </citation>
    <scope>NUCLEOTIDE SEQUENCE [LARGE SCALE GENOMIC DNA]</scope>
    <source>
        <strain evidence="2">LaAM-08-1</strain>
    </source>
</reference>
<gene>
    <name evidence="1" type="ORF">K443DRAFT_679035</name>
</gene>
<keyword evidence="2" id="KW-1185">Reference proteome</keyword>
<dbReference type="Proteomes" id="UP000054477">
    <property type="component" value="Unassembled WGS sequence"/>
</dbReference>